<organism evidence="3 4">
    <name type="scientific">Luteolibacter soli</name>
    <dbReference type="NCBI Taxonomy" id="3135280"/>
    <lineage>
        <taxon>Bacteria</taxon>
        <taxon>Pseudomonadati</taxon>
        <taxon>Verrucomicrobiota</taxon>
        <taxon>Verrucomicrobiia</taxon>
        <taxon>Verrucomicrobiales</taxon>
        <taxon>Verrucomicrobiaceae</taxon>
        <taxon>Luteolibacter</taxon>
    </lineage>
</organism>
<keyword evidence="2" id="KW-1133">Transmembrane helix</keyword>
<keyword evidence="2" id="KW-0472">Membrane</keyword>
<comment type="caution">
    <text evidence="3">The sequence shown here is derived from an EMBL/GenBank/DDBJ whole genome shotgun (WGS) entry which is preliminary data.</text>
</comment>
<evidence type="ECO:0000256" key="1">
    <source>
        <dbReference type="SAM" id="MobiDB-lite"/>
    </source>
</evidence>
<dbReference type="Proteomes" id="UP001371305">
    <property type="component" value="Unassembled WGS sequence"/>
</dbReference>
<feature type="compositionally biased region" description="Low complexity" evidence="1">
    <location>
        <begin position="166"/>
        <end position="190"/>
    </location>
</feature>
<keyword evidence="4" id="KW-1185">Reference proteome</keyword>
<protein>
    <submittedName>
        <fullName evidence="3">Uncharacterized protein</fullName>
    </submittedName>
</protein>
<name>A0ABU9AYL7_9BACT</name>
<evidence type="ECO:0000313" key="4">
    <source>
        <dbReference type="Proteomes" id="UP001371305"/>
    </source>
</evidence>
<reference evidence="3 4" key="1">
    <citation type="submission" date="2024-04" db="EMBL/GenBank/DDBJ databases">
        <title>Luteolibacter sp. isolated from soil.</title>
        <authorList>
            <person name="An J."/>
        </authorList>
    </citation>
    <scope>NUCLEOTIDE SEQUENCE [LARGE SCALE GENOMIC DNA]</scope>
    <source>
        <strain evidence="3 4">Y139</strain>
    </source>
</reference>
<accession>A0ABU9AYL7</accession>
<proteinExistence type="predicted"/>
<keyword evidence="2" id="KW-0812">Transmembrane</keyword>
<gene>
    <name evidence="3" type="ORF">WKV53_15130</name>
</gene>
<dbReference type="RefSeq" id="WP_341405604.1">
    <property type="nucleotide sequence ID" value="NZ_JBBUKT010000005.1"/>
</dbReference>
<evidence type="ECO:0000313" key="3">
    <source>
        <dbReference type="EMBL" id="MEK7951847.1"/>
    </source>
</evidence>
<dbReference type="EMBL" id="JBBUKT010000005">
    <property type="protein sequence ID" value="MEK7951847.1"/>
    <property type="molecule type" value="Genomic_DNA"/>
</dbReference>
<feature type="compositionally biased region" description="Polar residues" evidence="1">
    <location>
        <begin position="96"/>
        <end position="107"/>
    </location>
</feature>
<feature type="transmembrane region" description="Helical" evidence="2">
    <location>
        <begin position="12"/>
        <end position="31"/>
    </location>
</feature>
<evidence type="ECO:0000256" key="2">
    <source>
        <dbReference type="SAM" id="Phobius"/>
    </source>
</evidence>
<feature type="region of interest" description="Disordered" evidence="1">
    <location>
        <begin position="160"/>
        <end position="199"/>
    </location>
</feature>
<feature type="compositionally biased region" description="Low complexity" evidence="1">
    <location>
        <begin position="49"/>
        <end position="58"/>
    </location>
</feature>
<feature type="region of interest" description="Disordered" evidence="1">
    <location>
        <begin position="48"/>
        <end position="147"/>
    </location>
</feature>
<sequence>MKTTDSRMGRSGWLKIVALVLLSLVAIPLLLRKQKGEVLSSHEEAVAMESAGSSSKGVKVGEGMRGVSADGGEALEASKPTKVRDRSVPSGLGESVAQQESSGSNNFSEERGQQRAGVRSNNRRQRVSGGDGSFVEEGGEISRGSGAVASGMGVLSAEGGHGGVGNHATGDAAAASPAAAGPSAVSATPPASKPVITRPPEMPISHLIDDEVAAAVAPQVPADTMEAIRQTFEQEAGVNELAQDDPAYAERWAEAEPAAAERIRAMYGWDAFAAFQRKVVMEKLAAQNTANSQ</sequence>